<gene>
    <name evidence="3" type="ordered locus">LGAS_0496</name>
</gene>
<dbReference type="SUPFAM" id="SSF52794">
    <property type="entry name" value="PTS system IIB component-like"/>
    <property type="match status" value="1"/>
</dbReference>
<evidence type="ECO:0000313" key="3">
    <source>
        <dbReference type="EMBL" id="ABJ59894.1"/>
    </source>
</evidence>
<keyword evidence="1" id="KW-0808">Transferase</keyword>
<proteinExistence type="predicted"/>
<feature type="domain" description="Phosphotransferase system EIIB component type 2/3" evidence="2">
    <location>
        <begin position="22"/>
        <end position="115"/>
    </location>
</feature>
<evidence type="ECO:0000256" key="1">
    <source>
        <dbReference type="ARBA" id="ARBA00022679"/>
    </source>
</evidence>
<accession>A0A830TQQ4</accession>
<dbReference type="EMBL" id="CP000413">
    <property type="protein sequence ID" value="ABJ59894.1"/>
    <property type="molecule type" value="Genomic_DNA"/>
</dbReference>
<dbReference type="InterPro" id="IPR036095">
    <property type="entry name" value="PTS_EIIB-like_sf"/>
</dbReference>
<protein>
    <submittedName>
        <fullName evidence="3">PTS system IIB component, Gat family</fullName>
    </submittedName>
</protein>
<sequence>MRILSKNRKIFWEVFIMAKEVKLLAACGAGVNSSHQIKDAVEEEMKKRGHNVHVDAVMIKDVNEDMLNHYDAYLTIAKTDLAFQPKIPLIEAGPILYRIPAMAQPVYDKVEEVVKKVENE</sequence>
<evidence type="ECO:0000259" key="2">
    <source>
        <dbReference type="Pfam" id="PF02302"/>
    </source>
</evidence>
<name>A0A830TQQ4_LACGA</name>
<evidence type="ECO:0000313" key="4">
    <source>
        <dbReference type="Proteomes" id="UP000000664"/>
    </source>
</evidence>
<dbReference type="AlphaFoldDB" id="A0A830TQQ4"/>
<dbReference type="KEGG" id="lga:LGAS_0496"/>
<dbReference type="GO" id="GO:0008982">
    <property type="term" value="F:protein-N(PI)-phosphohistidine-sugar phosphotransferase activity"/>
    <property type="evidence" value="ECO:0007669"/>
    <property type="project" value="InterPro"/>
</dbReference>
<organism evidence="3 4">
    <name type="scientific">Lactobacillus gasseri (strain ATCC 33323 / DSM 20243 / BCRC 14619 / CIP 102991 / JCM 1131 / KCTC 3163 / NCIMB 11718 / NCTC 13722 / AM63)</name>
    <dbReference type="NCBI Taxonomy" id="324831"/>
    <lineage>
        <taxon>Bacteria</taxon>
        <taxon>Bacillati</taxon>
        <taxon>Bacillota</taxon>
        <taxon>Bacilli</taxon>
        <taxon>Lactobacillales</taxon>
        <taxon>Lactobacillaceae</taxon>
        <taxon>Lactobacillus</taxon>
    </lineage>
</organism>
<dbReference type="Pfam" id="PF02302">
    <property type="entry name" value="PTS_IIB"/>
    <property type="match status" value="1"/>
</dbReference>
<dbReference type="Gene3D" id="3.40.50.2300">
    <property type="match status" value="1"/>
</dbReference>
<dbReference type="Proteomes" id="UP000000664">
    <property type="component" value="Chromosome"/>
</dbReference>
<reference evidence="3 4" key="1">
    <citation type="journal article" date="2006" name="Proc. Natl. Acad. Sci. U.S.A.">
        <title>Comparative genomics of the lactic acid bacteria.</title>
        <authorList>
            <person name="Makarova K."/>
            <person name="Slesarev A."/>
            <person name="Wolf Y."/>
            <person name="Sorokin A."/>
            <person name="Mirkin B."/>
            <person name="Koonin E."/>
            <person name="Pavlov A."/>
            <person name="Pavlova N."/>
            <person name="Karamychev V."/>
            <person name="Polouchine N."/>
            <person name="Shakhova V."/>
            <person name="Grigoriev I."/>
            <person name="Lou Y."/>
            <person name="Rohksar D."/>
            <person name="Lucas S."/>
            <person name="Huang K."/>
            <person name="Goodstein D.M."/>
            <person name="Hawkins T."/>
            <person name="Plengvidhya V."/>
            <person name="Welker D."/>
            <person name="Hughes J."/>
            <person name="Goh Y."/>
            <person name="Benson A."/>
            <person name="Baldwin K."/>
            <person name="Lee J.H."/>
            <person name="Diaz-Muniz I."/>
            <person name="Dosti B."/>
            <person name="Smeianov V."/>
            <person name="Wechter W."/>
            <person name="Barabote R."/>
            <person name="Lorca G."/>
            <person name="Altermann E."/>
            <person name="Barrangou R."/>
            <person name="Ganesan B."/>
            <person name="Xie Y."/>
            <person name="Rawsthorne H."/>
            <person name="Tamir D."/>
            <person name="Parker C."/>
            <person name="Breidt F."/>
            <person name="Broadbent J."/>
            <person name="Hutkins R."/>
            <person name="O'Sullivan D."/>
            <person name="Steele J."/>
            <person name="Unlu G."/>
            <person name="Saier M."/>
            <person name="Klaenhammer T."/>
            <person name="Richardson P."/>
            <person name="Kozyavkin S."/>
            <person name="Weimer B."/>
            <person name="Mills D."/>
        </authorList>
    </citation>
    <scope>NUCLEOTIDE SEQUENCE [LARGE SCALE GENOMIC DNA]</scope>
    <source>
        <strain evidence="4">ATCC 33323 / DSM 20243 / BCRC 14619 / CIP 102991 / JCM 1131 / KCTC 3163 / NCIMB 11718 / NCTC 13722 / AM63</strain>
    </source>
</reference>
<dbReference type="InterPro" id="IPR003501">
    <property type="entry name" value="PTS_EIIB_2/3"/>
</dbReference>
<dbReference type="GO" id="GO:0009401">
    <property type="term" value="P:phosphoenolpyruvate-dependent sugar phosphotransferase system"/>
    <property type="evidence" value="ECO:0007669"/>
    <property type="project" value="InterPro"/>
</dbReference>